<proteinExistence type="predicted"/>
<feature type="non-terminal residue" evidence="2">
    <location>
        <position position="1"/>
    </location>
</feature>
<evidence type="ECO:0000256" key="1">
    <source>
        <dbReference type="ARBA" id="ARBA00022729"/>
    </source>
</evidence>
<comment type="caution">
    <text evidence="2">The sequence shown here is derived from an EMBL/GenBank/DDBJ whole genome shotgun (WGS) entry which is preliminary data.</text>
</comment>
<keyword evidence="1" id="KW-0732">Signal</keyword>
<reference evidence="2" key="1">
    <citation type="journal article" date="2013" name="Environ. Microbiol.">
        <title>Microbiota from the distal guts of lean and obese adolescents exhibit partial functional redundancy besides clear differences in community structure.</title>
        <authorList>
            <person name="Ferrer M."/>
            <person name="Ruiz A."/>
            <person name="Lanza F."/>
            <person name="Haange S.B."/>
            <person name="Oberbach A."/>
            <person name="Till H."/>
            <person name="Bargiela R."/>
            <person name="Campoy C."/>
            <person name="Segura M.T."/>
            <person name="Richter M."/>
            <person name="von Bergen M."/>
            <person name="Seifert J."/>
            <person name="Suarez A."/>
        </authorList>
    </citation>
    <scope>NUCLEOTIDE SEQUENCE</scope>
</reference>
<organism evidence="2">
    <name type="scientific">human gut metagenome</name>
    <dbReference type="NCBI Taxonomy" id="408170"/>
    <lineage>
        <taxon>unclassified sequences</taxon>
        <taxon>metagenomes</taxon>
        <taxon>organismal metagenomes</taxon>
    </lineage>
</organism>
<evidence type="ECO:0000313" key="2">
    <source>
        <dbReference type="EMBL" id="EKC79913.1"/>
    </source>
</evidence>
<dbReference type="SUPFAM" id="SSF53850">
    <property type="entry name" value="Periplasmic binding protein-like II"/>
    <property type="match status" value="1"/>
</dbReference>
<dbReference type="PANTHER" id="PTHR43649:SF33">
    <property type="entry name" value="POLYGALACTURONAN_RHAMNOGALACTURONAN-BINDING PROTEIN YTCQ"/>
    <property type="match status" value="1"/>
</dbReference>
<dbReference type="AlphaFoldDB" id="K1UCM8"/>
<dbReference type="PANTHER" id="PTHR43649">
    <property type="entry name" value="ARABINOSE-BINDING PROTEIN-RELATED"/>
    <property type="match status" value="1"/>
</dbReference>
<name>K1UCM8_9ZZZZ</name>
<sequence length="208" mass="23429">TEFANDNSDKVIQAYEDYTNTTVEWRLEANDTYKDKFGLTLMDKDNMPMILTASGALDANIVDAAKKGAFWDLSSYLQDSESYPNLSQANENVLKGLTVDGQIIGIPRTRAIGRYGLAYRTDWAEAVGITEPPKTIEDVYNMLYAFTYDDPDGNGVDDTYGLELCKYTGPLDVIQTWFGCGNEWVEQDGKLVPVHQTAEYKEALQWMR</sequence>
<dbReference type="Gene3D" id="3.40.190.10">
    <property type="entry name" value="Periplasmic binding protein-like II"/>
    <property type="match status" value="2"/>
</dbReference>
<gene>
    <name evidence="2" type="ORF">LEA_01938</name>
</gene>
<accession>K1UCM8</accession>
<protein>
    <submittedName>
        <fullName evidence="2">Extracellular solute-binding protein family 1</fullName>
    </submittedName>
</protein>
<dbReference type="EMBL" id="AJWY01001345">
    <property type="protein sequence ID" value="EKC79913.1"/>
    <property type="molecule type" value="Genomic_DNA"/>
</dbReference>
<dbReference type="InterPro" id="IPR050490">
    <property type="entry name" value="Bact_solute-bd_prot1"/>
</dbReference>
<feature type="non-terminal residue" evidence="2">
    <location>
        <position position="208"/>
    </location>
</feature>